<dbReference type="InterPro" id="IPR012932">
    <property type="entry name" value="VKOR"/>
</dbReference>
<keyword evidence="6" id="KW-0560">Oxidoreductase</keyword>
<keyword evidence="13" id="KW-1185">Reference proteome</keyword>
<evidence type="ECO:0000256" key="5">
    <source>
        <dbReference type="ARBA" id="ARBA00022989"/>
    </source>
</evidence>
<dbReference type="Proteomes" id="UP001597544">
    <property type="component" value="Unassembled WGS sequence"/>
</dbReference>
<comment type="similarity">
    <text evidence="2">Belongs to the VKOR family.</text>
</comment>
<evidence type="ECO:0000256" key="2">
    <source>
        <dbReference type="ARBA" id="ARBA00006214"/>
    </source>
</evidence>
<evidence type="ECO:0000256" key="10">
    <source>
        <dbReference type="SAM" id="Phobius"/>
    </source>
</evidence>
<evidence type="ECO:0000256" key="6">
    <source>
        <dbReference type="ARBA" id="ARBA00023002"/>
    </source>
</evidence>
<feature type="domain" description="Vitamin K epoxide reductase" evidence="11">
    <location>
        <begin position="16"/>
        <end position="155"/>
    </location>
</feature>
<evidence type="ECO:0000313" key="12">
    <source>
        <dbReference type="EMBL" id="MFD2515813.1"/>
    </source>
</evidence>
<sequence length="158" mass="16993">MKMTTIDKIRADKSDSTEHRRDIAALAAGGLADFSLISLLQMGYFKKLPDPPGKVFDTVKVNTSKDAVILGIPDGVISLGAYAATMFLAMASSRFKKRSRLLDLALSGIVLGQAVGAAQYLYKMAFVQKKVCVYCVTGAVINFASLKPAYNLIKGNHS</sequence>
<feature type="transmembrane region" description="Helical" evidence="10">
    <location>
        <begin position="67"/>
        <end position="89"/>
    </location>
</feature>
<comment type="caution">
    <text evidence="12">The sequence shown here is derived from an EMBL/GenBank/DDBJ whole genome shotgun (WGS) entry which is preliminary data.</text>
</comment>
<gene>
    <name evidence="12" type="ORF">ACFSRY_18215</name>
</gene>
<keyword evidence="3 10" id="KW-0812">Transmembrane</keyword>
<keyword evidence="4" id="KW-0874">Quinone</keyword>
<evidence type="ECO:0000313" key="13">
    <source>
        <dbReference type="Proteomes" id="UP001597544"/>
    </source>
</evidence>
<dbReference type="Gene3D" id="1.20.1440.130">
    <property type="entry name" value="VKOR domain"/>
    <property type="match status" value="1"/>
</dbReference>
<evidence type="ECO:0000256" key="4">
    <source>
        <dbReference type="ARBA" id="ARBA00022719"/>
    </source>
</evidence>
<accession>A0ABW5IR63</accession>
<name>A0ABW5IR63_9BACT</name>
<reference evidence="13" key="1">
    <citation type="journal article" date="2019" name="Int. J. Syst. Evol. Microbiol.">
        <title>The Global Catalogue of Microorganisms (GCM) 10K type strain sequencing project: providing services to taxonomists for standard genome sequencing and annotation.</title>
        <authorList>
            <consortium name="The Broad Institute Genomics Platform"/>
            <consortium name="The Broad Institute Genome Sequencing Center for Infectious Disease"/>
            <person name="Wu L."/>
            <person name="Ma J."/>
        </authorList>
    </citation>
    <scope>NUCLEOTIDE SEQUENCE [LARGE SCALE GENOMIC DNA]</scope>
    <source>
        <strain evidence="13">KCTC 42498</strain>
    </source>
</reference>
<dbReference type="RefSeq" id="WP_377511363.1">
    <property type="nucleotide sequence ID" value="NZ_JBHULU010000022.1"/>
</dbReference>
<feature type="transmembrane region" description="Helical" evidence="10">
    <location>
        <begin position="23"/>
        <end position="44"/>
    </location>
</feature>
<evidence type="ECO:0000256" key="9">
    <source>
        <dbReference type="ARBA" id="ARBA00023284"/>
    </source>
</evidence>
<dbReference type="EMBL" id="JBHULU010000022">
    <property type="protein sequence ID" value="MFD2515813.1"/>
    <property type="molecule type" value="Genomic_DNA"/>
</dbReference>
<keyword evidence="9" id="KW-0676">Redox-active center</keyword>
<evidence type="ECO:0000256" key="3">
    <source>
        <dbReference type="ARBA" id="ARBA00022692"/>
    </source>
</evidence>
<evidence type="ECO:0000259" key="11">
    <source>
        <dbReference type="SMART" id="SM00756"/>
    </source>
</evidence>
<evidence type="ECO:0000256" key="1">
    <source>
        <dbReference type="ARBA" id="ARBA00004141"/>
    </source>
</evidence>
<evidence type="ECO:0000256" key="7">
    <source>
        <dbReference type="ARBA" id="ARBA00023136"/>
    </source>
</evidence>
<keyword evidence="8" id="KW-1015">Disulfide bond</keyword>
<evidence type="ECO:0000256" key="8">
    <source>
        <dbReference type="ARBA" id="ARBA00023157"/>
    </source>
</evidence>
<keyword evidence="7 10" id="KW-0472">Membrane</keyword>
<dbReference type="InterPro" id="IPR038354">
    <property type="entry name" value="VKOR_sf"/>
</dbReference>
<keyword evidence="5 10" id="KW-1133">Transmembrane helix</keyword>
<organism evidence="12 13">
    <name type="scientific">Pontibacter locisalis</name>
    <dbReference type="NCBI Taxonomy" id="1719035"/>
    <lineage>
        <taxon>Bacteria</taxon>
        <taxon>Pseudomonadati</taxon>
        <taxon>Bacteroidota</taxon>
        <taxon>Cytophagia</taxon>
        <taxon>Cytophagales</taxon>
        <taxon>Hymenobacteraceae</taxon>
        <taxon>Pontibacter</taxon>
    </lineage>
</organism>
<protein>
    <submittedName>
        <fullName evidence="12">Vitamin K epoxide reductase family protein</fullName>
    </submittedName>
</protein>
<dbReference type="SMART" id="SM00756">
    <property type="entry name" value="VKc"/>
    <property type="match status" value="1"/>
</dbReference>
<proteinExistence type="inferred from homology"/>
<dbReference type="Pfam" id="PF07884">
    <property type="entry name" value="VKOR"/>
    <property type="match status" value="1"/>
</dbReference>
<comment type="subcellular location">
    <subcellularLocation>
        <location evidence="1">Membrane</location>
        <topology evidence="1">Multi-pass membrane protein</topology>
    </subcellularLocation>
</comment>